<evidence type="ECO:0000313" key="5">
    <source>
        <dbReference type="EMBL" id="HCO24475.1"/>
    </source>
</evidence>
<dbReference type="SUPFAM" id="SSF52402">
    <property type="entry name" value="Adenine nucleotide alpha hydrolases-like"/>
    <property type="match status" value="2"/>
</dbReference>
<dbReference type="Gene3D" id="3.40.50.12370">
    <property type="match status" value="1"/>
</dbReference>
<dbReference type="Pfam" id="PF00582">
    <property type="entry name" value="Usp"/>
    <property type="match status" value="2"/>
</dbReference>
<evidence type="ECO:0000256" key="1">
    <source>
        <dbReference type="ARBA" id="ARBA00004496"/>
    </source>
</evidence>
<dbReference type="CDD" id="cd00293">
    <property type="entry name" value="USP-like"/>
    <property type="match status" value="1"/>
</dbReference>
<feature type="domain" description="UspA" evidence="4">
    <location>
        <begin position="13"/>
        <end position="142"/>
    </location>
</feature>
<protein>
    <recommendedName>
        <fullName evidence="4">UspA domain-containing protein</fullName>
    </recommendedName>
</protein>
<reference evidence="5 6" key="1">
    <citation type="journal article" date="2018" name="Nat. Biotechnol.">
        <title>A standardized bacterial taxonomy based on genome phylogeny substantially revises the tree of life.</title>
        <authorList>
            <person name="Parks D.H."/>
            <person name="Chuvochina M."/>
            <person name="Waite D.W."/>
            <person name="Rinke C."/>
            <person name="Skarshewski A."/>
            <person name="Chaumeil P.A."/>
            <person name="Hugenholtz P."/>
        </authorList>
    </citation>
    <scope>NUCLEOTIDE SEQUENCE [LARGE SCALE GENOMIC DNA]</scope>
    <source>
        <strain evidence="5">UBA9375</strain>
    </source>
</reference>
<dbReference type="GO" id="GO:0005737">
    <property type="term" value="C:cytoplasm"/>
    <property type="evidence" value="ECO:0007669"/>
    <property type="project" value="UniProtKB-SubCell"/>
</dbReference>
<comment type="caution">
    <text evidence="5">The sequence shown here is derived from an EMBL/GenBank/DDBJ whole genome shotgun (WGS) entry which is preliminary data.</text>
</comment>
<evidence type="ECO:0000256" key="2">
    <source>
        <dbReference type="ARBA" id="ARBA00022490"/>
    </source>
</evidence>
<comment type="subcellular location">
    <subcellularLocation>
        <location evidence="1">Cytoplasm</location>
    </subcellularLocation>
</comment>
<organism evidence="5 6">
    <name type="scientific">Gimesia maris</name>
    <dbReference type="NCBI Taxonomy" id="122"/>
    <lineage>
        <taxon>Bacteria</taxon>
        <taxon>Pseudomonadati</taxon>
        <taxon>Planctomycetota</taxon>
        <taxon>Planctomycetia</taxon>
        <taxon>Planctomycetales</taxon>
        <taxon>Planctomycetaceae</taxon>
        <taxon>Gimesia</taxon>
    </lineage>
</organism>
<evidence type="ECO:0000256" key="3">
    <source>
        <dbReference type="ARBA" id="ARBA00037131"/>
    </source>
</evidence>
<dbReference type="InterPro" id="IPR006016">
    <property type="entry name" value="UspA"/>
</dbReference>
<gene>
    <name evidence="5" type="ORF">DIT97_16110</name>
</gene>
<proteinExistence type="predicted"/>
<dbReference type="PANTHER" id="PTHR47892">
    <property type="entry name" value="UNIVERSAL STRESS PROTEIN E"/>
    <property type="match status" value="1"/>
</dbReference>
<evidence type="ECO:0000313" key="6">
    <source>
        <dbReference type="Proteomes" id="UP000263642"/>
    </source>
</evidence>
<dbReference type="AlphaFoldDB" id="A0A3D3R6P2"/>
<feature type="domain" description="UspA" evidence="4">
    <location>
        <begin position="149"/>
        <end position="298"/>
    </location>
</feature>
<comment type="function">
    <text evidence="3">Required for resistance to DNA-damaging agents.</text>
</comment>
<evidence type="ECO:0000259" key="4">
    <source>
        <dbReference type="Pfam" id="PF00582"/>
    </source>
</evidence>
<name>A0A3D3R6P2_9PLAN</name>
<keyword evidence="2" id="KW-0963">Cytoplasm</keyword>
<accession>A0A3D3R6P2</accession>
<dbReference type="PANTHER" id="PTHR47892:SF1">
    <property type="entry name" value="UNIVERSAL STRESS PROTEIN E"/>
    <property type="match status" value="1"/>
</dbReference>
<dbReference type="EMBL" id="DQAY01000094">
    <property type="protein sequence ID" value="HCO24475.1"/>
    <property type="molecule type" value="Genomic_DNA"/>
</dbReference>
<sequence length="309" mass="34628">MQRFKNIILLYECDRATLDRATTLAKENRARLTVVQVVKNPPEKWESVDLGGKVLNLQKLIKNELEKSLKKFVAPVNQEHLQISTKILMGIPSVEIIHDVIANKRDLLIMTAEGKGLLKERLFGSTSRHLLRQCPCPVWIMKPTRHNRFQRIMAAVDPDPENKVHDSLNATILQLASSLAAKDNSELHVIHAWALFGEQLLRSRGGVPESEICRYAQQQEEKQRRALEELLARHAGGMGEPHLIEGNPDTVIPQMVTNKKIDLLVMGTVCRTGIPGFFIGNTAETILDEVDCSVLTVKPEGFQSAVQLS</sequence>
<dbReference type="Proteomes" id="UP000263642">
    <property type="component" value="Unassembled WGS sequence"/>
</dbReference>